<organism evidence="3 4">
    <name type="scientific">Martelella mangrovi</name>
    <dbReference type="NCBI Taxonomy" id="1397477"/>
    <lineage>
        <taxon>Bacteria</taxon>
        <taxon>Pseudomonadati</taxon>
        <taxon>Pseudomonadota</taxon>
        <taxon>Alphaproteobacteria</taxon>
        <taxon>Hyphomicrobiales</taxon>
        <taxon>Aurantimonadaceae</taxon>
        <taxon>Martelella</taxon>
    </lineage>
</organism>
<name>A0ABV2IE23_9HYPH</name>
<dbReference type="EMBL" id="JBEPLY010000011">
    <property type="protein sequence ID" value="MET3601144.1"/>
    <property type="molecule type" value="Genomic_DNA"/>
</dbReference>
<dbReference type="Gene3D" id="2.40.50.140">
    <property type="entry name" value="Nucleic acid-binding proteins"/>
    <property type="match status" value="1"/>
</dbReference>
<accession>A0ABV2IE23</accession>
<evidence type="ECO:0000313" key="3">
    <source>
        <dbReference type="EMBL" id="MET3601144.1"/>
    </source>
</evidence>
<gene>
    <name evidence="3" type="ORF">ABID12_003095</name>
</gene>
<dbReference type="Proteomes" id="UP001549164">
    <property type="component" value="Unassembled WGS sequence"/>
</dbReference>
<sequence>MAKARRAPTFLTPAVTFIYPKLNEPDTKYKEEGEFSVKAVLTRDEAAPFIEELRPVYEAAEAEARERLGEMKPAQVKKLEAKGITFSMNPLFSPVYDEEGDETGEVEFKFTMKASGVVRKGPKAGQPWSRRPALFDAKGAPLRSSVAIWGGTVGKVAFTPSPYFVDGTLTGGLALRLSAVQVIDLVSGGQRSAAGFGFSKEEGGYEQPEEAPEDEDAKEEQVDSGNNAPEEEDDF</sequence>
<feature type="domain" description="Single-stranded DNA-binding protein BPT7" evidence="2">
    <location>
        <begin position="19"/>
        <end position="185"/>
    </location>
</feature>
<evidence type="ECO:0000259" key="2">
    <source>
        <dbReference type="Pfam" id="PF21265"/>
    </source>
</evidence>
<dbReference type="RefSeq" id="WP_354434992.1">
    <property type="nucleotide sequence ID" value="NZ_JBEPLY010000011.1"/>
</dbReference>
<evidence type="ECO:0000313" key="4">
    <source>
        <dbReference type="Proteomes" id="UP001549164"/>
    </source>
</evidence>
<protein>
    <recommendedName>
        <fullName evidence="2">Single-stranded DNA-binding protein BPT7 domain-containing protein</fullName>
    </recommendedName>
</protein>
<dbReference type="SUPFAM" id="SSF50249">
    <property type="entry name" value="Nucleic acid-binding proteins"/>
    <property type="match status" value="1"/>
</dbReference>
<feature type="region of interest" description="Disordered" evidence="1">
    <location>
        <begin position="195"/>
        <end position="235"/>
    </location>
</feature>
<comment type="caution">
    <text evidence="3">The sequence shown here is derived from an EMBL/GenBank/DDBJ whole genome shotgun (WGS) entry which is preliminary data.</text>
</comment>
<dbReference type="Pfam" id="PF21265">
    <property type="entry name" value="SBB_T7"/>
    <property type="match status" value="1"/>
</dbReference>
<dbReference type="InterPro" id="IPR012340">
    <property type="entry name" value="NA-bd_OB-fold"/>
</dbReference>
<evidence type="ECO:0000256" key="1">
    <source>
        <dbReference type="SAM" id="MobiDB-lite"/>
    </source>
</evidence>
<proteinExistence type="predicted"/>
<feature type="compositionally biased region" description="Acidic residues" evidence="1">
    <location>
        <begin position="207"/>
        <end position="218"/>
    </location>
</feature>
<dbReference type="InterPro" id="IPR049476">
    <property type="entry name" value="SBB_BPT7"/>
</dbReference>
<reference evidence="3 4" key="1">
    <citation type="submission" date="2024-06" db="EMBL/GenBank/DDBJ databases">
        <title>Genomic Encyclopedia of Type Strains, Phase IV (KMG-IV): sequencing the most valuable type-strain genomes for metagenomic binning, comparative biology and taxonomic classification.</title>
        <authorList>
            <person name="Goeker M."/>
        </authorList>
    </citation>
    <scope>NUCLEOTIDE SEQUENCE [LARGE SCALE GENOMIC DNA]</scope>
    <source>
        <strain evidence="3 4">DSM 28102</strain>
    </source>
</reference>
<keyword evidence="4" id="KW-1185">Reference proteome</keyword>